<accession>A0A0M4HX26</accession>
<reference evidence="10 11" key="1">
    <citation type="journal article" date="2015" name="J Genomics">
        <title>Whole Genome Sequence of the Soybean Aphid Endosymbiont Buchnera aphidicola and Genetic Differentiation among Biotype-Specific Strains.</title>
        <authorList>
            <person name="Cassone B.J."/>
            <person name="Wenger J.A."/>
            <person name="Michel A.P."/>
        </authorList>
    </citation>
    <scope>NUCLEOTIDE SEQUENCE [LARGE SCALE GENOMIC DNA]</scope>
    <source>
        <strain evidence="10 11">BAg</strain>
    </source>
</reference>
<evidence type="ECO:0000256" key="1">
    <source>
        <dbReference type="ARBA" id="ARBA00004852"/>
    </source>
</evidence>
<feature type="binding site" evidence="7">
    <location>
        <position position="56"/>
    </location>
    <ligand>
        <name>carbamoyl phosphate</name>
        <dbReference type="ChEBI" id="CHEBI:58228"/>
    </ligand>
</feature>
<dbReference type="EMBL" id="CP009253">
    <property type="protein sequence ID" value="ALD15309.1"/>
    <property type="molecule type" value="Genomic_DNA"/>
</dbReference>
<dbReference type="HAMAP" id="MF_00001">
    <property type="entry name" value="Asp_carb_tr"/>
    <property type="match status" value="1"/>
</dbReference>
<organism evidence="10 11">
    <name type="scientific">Buchnera aphidicola</name>
    <name type="common">Aphis glycines</name>
    <dbReference type="NCBI Taxonomy" id="1265350"/>
    <lineage>
        <taxon>Bacteria</taxon>
        <taxon>Pseudomonadati</taxon>
        <taxon>Pseudomonadota</taxon>
        <taxon>Gammaproteobacteria</taxon>
        <taxon>Enterobacterales</taxon>
        <taxon>Erwiniaceae</taxon>
        <taxon>Buchnera</taxon>
    </lineage>
</organism>
<feature type="binding site" evidence="7">
    <location>
        <position position="55"/>
    </location>
    <ligand>
        <name>carbamoyl phosphate</name>
        <dbReference type="ChEBI" id="CHEBI:58228"/>
    </ligand>
</feature>
<feature type="binding site" evidence="7">
    <location>
        <position position="138"/>
    </location>
    <ligand>
        <name>carbamoyl phosphate</name>
        <dbReference type="ChEBI" id="CHEBI:58228"/>
    </ligand>
</feature>
<dbReference type="InterPro" id="IPR002082">
    <property type="entry name" value="Asp_carbamoyltransf"/>
</dbReference>
<evidence type="ECO:0000256" key="5">
    <source>
        <dbReference type="ARBA" id="ARBA00043884"/>
    </source>
</evidence>
<dbReference type="NCBIfam" id="TIGR00670">
    <property type="entry name" value="asp_carb_tr"/>
    <property type="match status" value="1"/>
</dbReference>
<dbReference type="UniPathway" id="UPA00070">
    <property type="reaction ID" value="UER00116"/>
</dbReference>
<dbReference type="SUPFAM" id="SSF53671">
    <property type="entry name" value="Aspartate/ornithine carbamoyltransferase"/>
    <property type="match status" value="1"/>
</dbReference>
<dbReference type="GO" id="GO:0006207">
    <property type="term" value="P:'de novo' pyrimidine nucleobase biosynthetic process"/>
    <property type="evidence" value="ECO:0007669"/>
    <property type="project" value="InterPro"/>
</dbReference>
<evidence type="ECO:0000313" key="10">
    <source>
        <dbReference type="EMBL" id="ALD15309.1"/>
    </source>
</evidence>
<dbReference type="PRINTS" id="PR00101">
    <property type="entry name" value="ATCASE"/>
</dbReference>
<feature type="binding site" evidence="7">
    <location>
        <position position="268"/>
    </location>
    <ligand>
        <name>carbamoyl phosphate</name>
        <dbReference type="ChEBI" id="CHEBI:58228"/>
    </ligand>
</feature>
<proteinExistence type="inferred from homology"/>
<dbReference type="GO" id="GO:0004070">
    <property type="term" value="F:aspartate carbamoyltransferase activity"/>
    <property type="evidence" value="ECO:0007669"/>
    <property type="project" value="UniProtKB-UniRule"/>
</dbReference>
<sequence length="310" mass="35225">MRNSLYKKSIISINDLRRDELELVLKKSAILKKEPAPNLLKNKIIASCFFEASTRTRLSFETAICRLGASTIGFSDGNNISLGKKGESLADTISVISSYVDAIIIRHPQEGSARLAAEFSNNIPIFNAGDGSNQHPTQTLLDLFTIKETQYRLDDLNIAMVGDLKYGRTVHSLTQALAKYNKNKFFFISPDALTMPNYINDMLLEKEIAWTRCQNIEEVISEIDILYMTRVQKERLESTEYANAKSKFILNTKILQNARSNLKILHPLPRVDEINYDVDYTPYAWYFKQAANGVYARQAILSLVLIENHF</sequence>
<dbReference type="InterPro" id="IPR006130">
    <property type="entry name" value="Asp/Orn_carbamoylTrfase"/>
</dbReference>
<dbReference type="InterPro" id="IPR036901">
    <property type="entry name" value="Asp/Orn_carbamoylTrfase_sf"/>
</dbReference>
<feature type="binding site" evidence="7">
    <location>
        <position position="230"/>
    </location>
    <ligand>
        <name>L-aspartate</name>
        <dbReference type="ChEBI" id="CHEBI:29991"/>
    </ligand>
</feature>
<keyword evidence="4 7" id="KW-0665">Pyrimidine biosynthesis</keyword>
<dbReference type="Gene3D" id="3.40.50.1370">
    <property type="entry name" value="Aspartate/ornithine carbamoyltransferase"/>
    <property type="match status" value="2"/>
</dbReference>
<comment type="subunit">
    <text evidence="7">Heterododecamer (2C3:3R2) of six catalytic PyrB chains organized as two trimers (C3), and six regulatory PyrI chains organized as three dimers (R2).</text>
</comment>
<dbReference type="Pfam" id="PF02729">
    <property type="entry name" value="OTCace_N"/>
    <property type="match status" value="1"/>
</dbReference>
<evidence type="ECO:0000256" key="2">
    <source>
        <dbReference type="ARBA" id="ARBA00008896"/>
    </source>
</evidence>
<feature type="binding site" evidence="7">
    <location>
        <position position="135"/>
    </location>
    <ligand>
        <name>carbamoyl phosphate</name>
        <dbReference type="ChEBI" id="CHEBI:58228"/>
    </ligand>
</feature>
<dbReference type="AlphaFoldDB" id="A0A0M4HX26"/>
<feature type="domain" description="Aspartate/ornithine carbamoyltransferase Asp/Orn-binding" evidence="8">
    <location>
        <begin position="155"/>
        <end position="303"/>
    </location>
</feature>
<feature type="binding site" evidence="7">
    <location>
        <position position="168"/>
    </location>
    <ligand>
        <name>L-aspartate</name>
        <dbReference type="ChEBI" id="CHEBI:29991"/>
    </ligand>
</feature>
<feature type="binding site" evidence="7">
    <location>
        <position position="269"/>
    </location>
    <ligand>
        <name>carbamoyl phosphate</name>
        <dbReference type="ChEBI" id="CHEBI:58228"/>
    </ligand>
</feature>
<evidence type="ECO:0000256" key="3">
    <source>
        <dbReference type="ARBA" id="ARBA00022679"/>
    </source>
</evidence>
<dbReference type="FunFam" id="3.40.50.1370:FF:000001">
    <property type="entry name" value="Aspartate carbamoyltransferase"/>
    <property type="match status" value="1"/>
</dbReference>
<dbReference type="KEGG" id="baph:IX46_01900"/>
<dbReference type="GO" id="GO:0006520">
    <property type="term" value="P:amino acid metabolic process"/>
    <property type="evidence" value="ECO:0007669"/>
    <property type="project" value="InterPro"/>
</dbReference>
<feature type="binding site" evidence="7">
    <location>
        <position position="85"/>
    </location>
    <ligand>
        <name>L-aspartate</name>
        <dbReference type="ChEBI" id="CHEBI:29991"/>
    </ligand>
</feature>
<evidence type="ECO:0000256" key="6">
    <source>
        <dbReference type="ARBA" id="ARBA00048859"/>
    </source>
</evidence>
<evidence type="ECO:0000259" key="9">
    <source>
        <dbReference type="Pfam" id="PF02729"/>
    </source>
</evidence>
<evidence type="ECO:0000256" key="7">
    <source>
        <dbReference type="HAMAP-Rule" id="MF_00001"/>
    </source>
</evidence>
<comment type="function">
    <text evidence="5 7">Catalyzes the condensation of carbamoyl phosphate and aspartate to form carbamoyl aspartate and inorganic phosphate, the committed step in the de novo pyrimidine nucleotide biosynthesis pathway.</text>
</comment>
<evidence type="ECO:0000313" key="11">
    <source>
        <dbReference type="Proteomes" id="UP000066321"/>
    </source>
</evidence>
<gene>
    <name evidence="7" type="primary">pyrB</name>
    <name evidence="10" type="ORF">IX46_01900</name>
</gene>
<dbReference type="FunFam" id="3.40.50.1370:FF:000002">
    <property type="entry name" value="Aspartate carbamoyltransferase 2"/>
    <property type="match status" value="1"/>
</dbReference>
<dbReference type="GO" id="GO:0016597">
    <property type="term" value="F:amino acid binding"/>
    <property type="evidence" value="ECO:0007669"/>
    <property type="project" value="InterPro"/>
</dbReference>
<protein>
    <recommendedName>
        <fullName evidence="7">Aspartate carbamoyltransferase</fullName>
        <ecNumber evidence="7">2.1.3.2</ecNumber>
    </recommendedName>
    <alternativeName>
        <fullName evidence="7">Aspartate transcarbamylase</fullName>
        <shortName evidence="7">ATCase</shortName>
    </alternativeName>
</protein>
<dbReference type="PROSITE" id="PS00097">
    <property type="entry name" value="CARBAMOYLTRANSFERASE"/>
    <property type="match status" value="1"/>
</dbReference>
<dbReference type="RefSeq" id="WP_053940313.1">
    <property type="nucleotide sequence ID" value="NZ_CP009253.1"/>
</dbReference>
<comment type="pathway">
    <text evidence="1 7">Pyrimidine metabolism; UMP biosynthesis via de novo pathway; (S)-dihydroorotate from bicarbonate: step 2/3.</text>
</comment>
<name>A0A0M4HX26_9GAMM</name>
<dbReference type="InterPro" id="IPR006131">
    <property type="entry name" value="Asp_carbamoyltransf_Asp/Orn-bd"/>
</dbReference>
<dbReference type="GO" id="GO:0044205">
    <property type="term" value="P:'de novo' UMP biosynthetic process"/>
    <property type="evidence" value="ECO:0007669"/>
    <property type="project" value="UniProtKB-UniRule"/>
</dbReference>
<evidence type="ECO:0000259" key="8">
    <source>
        <dbReference type="Pfam" id="PF00185"/>
    </source>
</evidence>
<dbReference type="NCBIfam" id="NF002032">
    <property type="entry name" value="PRK00856.1"/>
    <property type="match status" value="1"/>
</dbReference>
<dbReference type="STRING" id="1265350.IX46_01900"/>
<dbReference type="PANTHER" id="PTHR45753">
    <property type="entry name" value="ORNITHINE CARBAMOYLTRANSFERASE, MITOCHONDRIAL"/>
    <property type="match status" value="1"/>
</dbReference>
<feature type="domain" description="Aspartate/ornithine carbamoyltransferase carbamoyl-P binding" evidence="9">
    <location>
        <begin position="8"/>
        <end position="148"/>
    </location>
</feature>
<dbReference type="PRINTS" id="PR00100">
    <property type="entry name" value="AOTCASE"/>
</dbReference>
<comment type="catalytic activity">
    <reaction evidence="6 7">
        <text>carbamoyl phosphate + L-aspartate = N-carbamoyl-L-aspartate + phosphate + H(+)</text>
        <dbReference type="Rhea" id="RHEA:20013"/>
        <dbReference type="ChEBI" id="CHEBI:15378"/>
        <dbReference type="ChEBI" id="CHEBI:29991"/>
        <dbReference type="ChEBI" id="CHEBI:32814"/>
        <dbReference type="ChEBI" id="CHEBI:43474"/>
        <dbReference type="ChEBI" id="CHEBI:58228"/>
        <dbReference type="EC" id="2.1.3.2"/>
    </reaction>
</comment>
<dbReference type="Pfam" id="PF00185">
    <property type="entry name" value="OTCace"/>
    <property type="match status" value="1"/>
</dbReference>
<keyword evidence="3 7" id="KW-0808">Transferase</keyword>
<dbReference type="Proteomes" id="UP000066321">
    <property type="component" value="Chromosome"/>
</dbReference>
<evidence type="ECO:0000256" key="4">
    <source>
        <dbReference type="ARBA" id="ARBA00022975"/>
    </source>
</evidence>
<dbReference type="EC" id="2.1.3.2" evidence="7"/>
<feature type="binding site" evidence="7">
    <location>
        <position position="106"/>
    </location>
    <ligand>
        <name>carbamoyl phosphate</name>
        <dbReference type="ChEBI" id="CHEBI:58228"/>
    </ligand>
</feature>
<dbReference type="OrthoDB" id="9774690at2"/>
<dbReference type="PANTHER" id="PTHR45753:SF6">
    <property type="entry name" value="ASPARTATE CARBAMOYLTRANSFERASE"/>
    <property type="match status" value="1"/>
</dbReference>
<dbReference type="PATRIC" id="fig|1265350.3.peg.361"/>
<dbReference type="GO" id="GO:0005829">
    <property type="term" value="C:cytosol"/>
    <property type="evidence" value="ECO:0007669"/>
    <property type="project" value="TreeGrafter"/>
</dbReference>
<comment type="similarity">
    <text evidence="2 7">Belongs to the aspartate/ornithine carbamoyltransferase superfamily. ATCase family.</text>
</comment>
<dbReference type="InterPro" id="IPR006132">
    <property type="entry name" value="Asp/Orn_carbamoyltranf_P-bd"/>
</dbReference>